<dbReference type="EMBL" id="VEPZ02001352">
    <property type="protein sequence ID" value="KAE8677830.1"/>
    <property type="molecule type" value="Genomic_DNA"/>
</dbReference>
<accession>A0A6A2Y2P3</accession>
<protein>
    <submittedName>
        <fullName evidence="1">Uncharacterized protein</fullName>
    </submittedName>
</protein>
<proteinExistence type="predicted"/>
<gene>
    <name evidence="1" type="ORF">F3Y22_tig00111495pilonHSYRG00086</name>
</gene>
<comment type="caution">
    <text evidence="1">The sequence shown here is derived from an EMBL/GenBank/DDBJ whole genome shotgun (WGS) entry which is preliminary data.</text>
</comment>
<dbReference type="AlphaFoldDB" id="A0A6A2Y2P3"/>
<reference evidence="1" key="1">
    <citation type="submission" date="2019-09" db="EMBL/GenBank/DDBJ databases">
        <title>Draft genome information of white flower Hibiscus syriacus.</title>
        <authorList>
            <person name="Kim Y.-M."/>
        </authorList>
    </citation>
    <scope>NUCLEOTIDE SEQUENCE [LARGE SCALE GENOMIC DNA]</scope>
    <source>
        <strain evidence="1">YM2019G1</strain>
    </source>
</reference>
<evidence type="ECO:0000313" key="1">
    <source>
        <dbReference type="EMBL" id="KAE8677830.1"/>
    </source>
</evidence>
<organism evidence="1 2">
    <name type="scientific">Hibiscus syriacus</name>
    <name type="common">Rose of Sharon</name>
    <dbReference type="NCBI Taxonomy" id="106335"/>
    <lineage>
        <taxon>Eukaryota</taxon>
        <taxon>Viridiplantae</taxon>
        <taxon>Streptophyta</taxon>
        <taxon>Embryophyta</taxon>
        <taxon>Tracheophyta</taxon>
        <taxon>Spermatophyta</taxon>
        <taxon>Magnoliopsida</taxon>
        <taxon>eudicotyledons</taxon>
        <taxon>Gunneridae</taxon>
        <taxon>Pentapetalae</taxon>
        <taxon>rosids</taxon>
        <taxon>malvids</taxon>
        <taxon>Malvales</taxon>
        <taxon>Malvaceae</taxon>
        <taxon>Malvoideae</taxon>
        <taxon>Hibiscus</taxon>
    </lineage>
</organism>
<sequence length="95" mass="10124">MAAPTTYSSQPLYSDDHFIVDDLLDFRHEDGLVTESSTFNSFMAGHSTESSSVAAVDSCNSSLFSGTEPNLAGDFGCRTFTDGQFAGDLCVPVIN</sequence>
<evidence type="ECO:0000313" key="2">
    <source>
        <dbReference type="Proteomes" id="UP000436088"/>
    </source>
</evidence>
<dbReference type="Proteomes" id="UP000436088">
    <property type="component" value="Unassembled WGS sequence"/>
</dbReference>
<keyword evidence="2" id="KW-1185">Reference proteome</keyword>
<name>A0A6A2Y2P3_HIBSY</name>